<feature type="region of interest" description="Disordered" evidence="13">
    <location>
        <begin position="1"/>
        <end position="23"/>
    </location>
</feature>
<keyword evidence="16" id="KW-1185">Reference proteome</keyword>
<comment type="function">
    <text evidence="8">Probable transcription factor.</text>
</comment>
<dbReference type="InterPro" id="IPR045224">
    <property type="entry name" value="HDZip_class_I_plant"/>
</dbReference>
<comment type="function">
    <text evidence="11">Transcription factor.</text>
</comment>
<dbReference type="InterPro" id="IPR000047">
    <property type="entry name" value="HTH_motif"/>
</dbReference>
<evidence type="ECO:0000256" key="12">
    <source>
        <dbReference type="SAM" id="Coils"/>
    </source>
</evidence>
<dbReference type="Proteomes" id="UP001140206">
    <property type="component" value="Chromosome 4"/>
</dbReference>
<keyword evidence="5 11" id="KW-0804">Transcription</keyword>
<feature type="coiled-coil region" evidence="12">
    <location>
        <begin position="99"/>
        <end position="161"/>
    </location>
</feature>
<keyword evidence="2 11" id="KW-0805">Transcription regulation</keyword>
<keyword evidence="3 9" id="KW-0238">DNA-binding</keyword>
<evidence type="ECO:0000256" key="9">
    <source>
        <dbReference type="PROSITE-ProRule" id="PRU00108"/>
    </source>
</evidence>
<evidence type="ECO:0000256" key="4">
    <source>
        <dbReference type="ARBA" id="ARBA00023155"/>
    </source>
</evidence>
<keyword evidence="6 9" id="KW-0539">Nucleus</keyword>
<dbReference type="PANTHER" id="PTHR24326:SF547">
    <property type="entry name" value="HOMEOBOX-LEUCINE ZIPPER PROTEIN ATHB-6"/>
    <property type="match status" value="1"/>
</dbReference>
<dbReference type="GO" id="GO:0043565">
    <property type="term" value="F:sequence-specific DNA binding"/>
    <property type="evidence" value="ECO:0007669"/>
    <property type="project" value="InterPro"/>
</dbReference>
<comment type="similarity">
    <text evidence="7 11">Belongs to the HD-ZIP homeobox family. Class I subfamily.</text>
</comment>
<organism evidence="15 16">
    <name type="scientific">Rhynchospora pubera</name>
    <dbReference type="NCBI Taxonomy" id="906938"/>
    <lineage>
        <taxon>Eukaryota</taxon>
        <taxon>Viridiplantae</taxon>
        <taxon>Streptophyta</taxon>
        <taxon>Embryophyta</taxon>
        <taxon>Tracheophyta</taxon>
        <taxon>Spermatophyta</taxon>
        <taxon>Magnoliopsida</taxon>
        <taxon>Liliopsida</taxon>
        <taxon>Poales</taxon>
        <taxon>Cyperaceae</taxon>
        <taxon>Cyperoideae</taxon>
        <taxon>Rhynchosporeae</taxon>
        <taxon>Rhynchospora</taxon>
    </lineage>
</organism>
<evidence type="ECO:0000256" key="13">
    <source>
        <dbReference type="SAM" id="MobiDB-lite"/>
    </source>
</evidence>
<gene>
    <name evidence="15" type="ORF">LUZ62_078026</name>
</gene>
<dbReference type="EMBL" id="JAMFTS010000004">
    <property type="protein sequence ID" value="KAJ4767651.1"/>
    <property type="molecule type" value="Genomic_DNA"/>
</dbReference>
<evidence type="ECO:0000256" key="1">
    <source>
        <dbReference type="ARBA" id="ARBA00004123"/>
    </source>
</evidence>
<evidence type="ECO:0000256" key="6">
    <source>
        <dbReference type="ARBA" id="ARBA00023242"/>
    </source>
</evidence>
<evidence type="ECO:0000256" key="10">
    <source>
        <dbReference type="RuleBase" id="RU000682"/>
    </source>
</evidence>
<feature type="domain" description="Homeobox" evidence="14">
    <location>
        <begin position="47"/>
        <end position="107"/>
    </location>
</feature>
<dbReference type="PANTHER" id="PTHR24326">
    <property type="entry name" value="HOMEOBOX-LEUCINE ZIPPER PROTEIN"/>
    <property type="match status" value="1"/>
</dbReference>
<evidence type="ECO:0000313" key="15">
    <source>
        <dbReference type="EMBL" id="KAJ4767651.1"/>
    </source>
</evidence>
<dbReference type="InterPro" id="IPR001356">
    <property type="entry name" value="HD"/>
</dbReference>
<dbReference type="Pfam" id="PF00046">
    <property type="entry name" value="Homeodomain"/>
    <property type="match status" value="1"/>
</dbReference>
<evidence type="ECO:0000256" key="11">
    <source>
        <dbReference type="RuleBase" id="RU369038"/>
    </source>
</evidence>
<dbReference type="PRINTS" id="PR00031">
    <property type="entry name" value="HTHREPRESSR"/>
</dbReference>
<dbReference type="Gene3D" id="1.10.10.60">
    <property type="entry name" value="Homeodomain-like"/>
    <property type="match status" value="1"/>
</dbReference>
<dbReference type="AlphaFoldDB" id="A0AAV8DN54"/>
<evidence type="ECO:0000256" key="5">
    <source>
        <dbReference type="ARBA" id="ARBA00023163"/>
    </source>
</evidence>
<dbReference type="PROSITE" id="PS50071">
    <property type="entry name" value="HOMEOBOX_2"/>
    <property type="match status" value="1"/>
</dbReference>
<name>A0AAV8DN54_9POAL</name>
<dbReference type="SUPFAM" id="SSF46689">
    <property type="entry name" value="Homeodomain-like"/>
    <property type="match status" value="1"/>
</dbReference>
<evidence type="ECO:0000313" key="16">
    <source>
        <dbReference type="Proteomes" id="UP001140206"/>
    </source>
</evidence>
<dbReference type="CDD" id="cd00086">
    <property type="entry name" value="homeodomain"/>
    <property type="match status" value="1"/>
</dbReference>
<dbReference type="PROSITE" id="PS00027">
    <property type="entry name" value="HOMEOBOX_1"/>
    <property type="match status" value="1"/>
</dbReference>
<dbReference type="GO" id="GO:0000981">
    <property type="term" value="F:DNA-binding transcription factor activity, RNA polymerase II-specific"/>
    <property type="evidence" value="ECO:0007669"/>
    <property type="project" value="UniProtKB-UniRule"/>
</dbReference>
<feature type="compositionally biased region" description="Polar residues" evidence="13">
    <location>
        <begin position="1"/>
        <end position="10"/>
    </location>
</feature>
<accession>A0AAV8DN54</accession>
<sequence length="246" mass="28084">MKRPNSNSNPVPEDMSLPSIHSEKFALAGDLETELDEEQYTNETIGLTAAEKKRRLGVEQVRALEKHFEVENKLDPDRKTRLAQDLGLQPRQVAVWFQNRRARSKTKQLERDFNALKGRHDELLVECESLRRDKDALTAQIRELQSKLETSQARTVKLEMNTTMFYRDGASDSDSSVVFNEESIEQQCLIDTYTANFSCKGFLDESFAIPSEVPSDEHEFGAGAVFISEEQVSDLSPWYGSDEWVD</sequence>
<proteinExistence type="inferred from homology"/>
<dbReference type="GO" id="GO:0005634">
    <property type="term" value="C:nucleus"/>
    <property type="evidence" value="ECO:0007669"/>
    <property type="project" value="UniProtKB-SubCell"/>
</dbReference>
<feature type="DNA-binding region" description="Homeobox" evidence="9">
    <location>
        <begin position="49"/>
        <end position="108"/>
    </location>
</feature>
<dbReference type="Pfam" id="PF02183">
    <property type="entry name" value="HALZ"/>
    <property type="match status" value="1"/>
</dbReference>
<keyword evidence="12" id="KW-0175">Coiled coil</keyword>
<evidence type="ECO:0000259" key="14">
    <source>
        <dbReference type="PROSITE" id="PS50071"/>
    </source>
</evidence>
<evidence type="ECO:0000256" key="2">
    <source>
        <dbReference type="ARBA" id="ARBA00023015"/>
    </source>
</evidence>
<comment type="subcellular location">
    <subcellularLocation>
        <location evidence="1 9 10">Nucleus</location>
    </subcellularLocation>
</comment>
<protein>
    <recommendedName>
        <fullName evidence="11">Homeobox-leucine zipper protein</fullName>
    </recommendedName>
    <alternativeName>
        <fullName evidence="11">HD-ZIP protein</fullName>
    </alternativeName>
    <alternativeName>
        <fullName evidence="11">Homeodomain transcription factor</fullName>
    </alternativeName>
</protein>
<evidence type="ECO:0000256" key="8">
    <source>
        <dbReference type="ARBA" id="ARBA00037260"/>
    </source>
</evidence>
<evidence type="ECO:0000256" key="7">
    <source>
        <dbReference type="ARBA" id="ARBA00025748"/>
    </source>
</evidence>
<dbReference type="InterPro" id="IPR017970">
    <property type="entry name" value="Homeobox_CS"/>
</dbReference>
<dbReference type="SMART" id="SM00389">
    <property type="entry name" value="HOX"/>
    <property type="match status" value="1"/>
</dbReference>
<dbReference type="FunFam" id="1.10.10.60:FF:000242">
    <property type="entry name" value="Homeobox-leucine zipper protein HOX13"/>
    <property type="match status" value="1"/>
</dbReference>
<comment type="caution">
    <text evidence="15">The sequence shown here is derived from an EMBL/GenBank/DDBJ whole genome shotgun (WGS) entry which is preliminary data.</text>
</comment>
<dbReference type="GO" id="GO:0045893">
    <property type="term" value="P:positive regulation of DNA-templated transcription"/>
    <property type="evidence" value="ECO:0007669"/>
    <property type="project" value="TreeGrafter"/>
</dbReference>
<evidence type="ECO:0000256" key="3">
    <source>
        <dbReference type="ARBA" id="ARBA00023125"/>
    </source>
</evidence>
<dbReference type="InterPro" id="IPR009057">
    <property type="entry name" value="Homeodomain-like_sf"/>
</dbReference>
<reference evidence="15" key="1">
    <citation type="submission" date="2022-08" db="EMBL/GenBank/DDBJ databases">
        <authorList>
            <person name="Marques A."/>
        </authorList>
    </citation>
    <scope>NUCLEOTIDE SEQUENCE</scope>
    <source>
        <strain evidence="15">RhyPub2mFocal</strain>
        <tissue evidence="15">Leaves</tissue>
    </source>
</reference>
<dbReference type="InterPro" id="IPR003106">
    <property type="entry name" value="Leu_zip_homeo"/>
</dbReference>
<keyword evidence="4 9" id="KW-0371">Homeobox</keyword>